<dbReference type="InterPro" id="IPR020103">
    <property type="entry name" value="PsdUridine_synth_cat_dom_sf"/>
</dbReference>
<feature type="domain" description="Pseudouridine synthase II N-terminal" evidence="6">
    <location>
        <begin position="37"/>
        <end position="185"/>
    </location>
</feature>
<dbReference type="Proteomes" id="UP000627292">
    <property type="component" value="Unassembled WGS sequence"/>
</dbReference>
<comment type="catalytic activity">
    <reaction evidence="1 5">
        <text>uridine(55) in tRNA = pseudouridine(55) in tRNA</text>
        <dbReference type="Rhea" id="RHEA:42532"/>
        <dbReference type="Rhea" id="RHEA-COMP:10101"/>
        <dbReference type="Rhea" id="RHEA-COMP:10102"/>
        <dbReference type="ChEBI" id="CHEBI:65314"/>
        <dbReference type="ChEBI" id="CHEBI:65315"/>
        <dbReference type="EC" id="5.4.99.25"/>
    </reaction>
</comment>
<evidence type="ECO:0000259" key="7">
    <source>
        <dbReference type="Pfam" id="PF16198"/>
    </source>
</evidence>
<evidence type="ECO:0000313" key="9">
    <source>
        <dbReference type="Proteomes" id="UP000627292"/>
    </source>
</evidence>
<feature type="domain" description="tRNA pseudouridylate synthase B C-terminal" evidence="7">
    <location>
        <begin position="186"/>
        <end position="229"/>
    </location>
</feature>
<dbReference type="GO" id="GO:0031119">
    <property type="term" value="P:tRNA pseudouridine synthesis"/>
    <property type="evidence" value="ECO:0007669"/>
    <property type="project" value="UniProtKB-UniRule"/>
</dbReference>
<dbReference type="InterPro" id="IPR002501">
    <property type="entry name" value="PsdUridine_synth_N"/>
</dbReference>
<evidence type="ECO:0000256" key="1">
    <source>
        <dbReference type="ARBA" id="ARBA00000385"/>
    </source>
</evidence>
<comment type="caution">
    <text evidence="8">The sequence shown here is derived from an EMBL/GenBank/DDBJ whole genome shotgun (WGS) entry which is preliminary data.</text>
</comment>
<name>A0A917MY11_9BACT</name>
<dbReference type="Pfam" id="PF16198">
    <property type="entry name" value="TruB_C_2"/>
    <property type="match status" value="1"/>
</dbReference>
<reference evidence="8" key="1">
    <citation type="journal article" date="2014" name="Int. J. Syst. Evol. Microbiol.">
        <title>Complete genome sequence of Corynebacterium casei LMG S-19264T (=DSM 44701T), isolated from a smear-ripened cheese.</title>
        <authorList>
            <consortium name="US DOE Joint Genome Institute (JGI-PGF)"/>
            <person name="Walter F."/>
            <person name="Albersmeier A."/>
            <person name="Kalinowski J."/>
            <person name="Ruckert C."/>
        </authorList>
    </citation>
    <scope>NUCLEOTIDE SEQUENCE</scope>
    <source>
        <strain evidence="8">CGMCC 1.15290</strain>
    </source>
</reference>
<accession>A0A917MY11</accession>
<dbReference type="InterPro" id="IPR014780">
    <property type="entry name" value="tRNA_psdUridine_synth_TruB"/>
</dbReference>
<protein>
    <recommendedName>
        <fullName evidence="5">tRNA pseudouridine synthase B</fullName>
        <ecNumber evidence="5">5.4.99.25</ecNumber>
    </recommendedName>
    <alternativeName>
        <fullName evidence="5">tRNA pseudouridine(55) synthase</fullName>
        <shortName evidence="5">Psi55 synthase</shortName>
    </alternativeName>
    <alternativeName>
        <fullName evidence="5">tRNA pseudouridylate synthase</fullName>
    </alternativeName>
    <alternativeName>
        <fullName evidence="5">tRNA-uridine isomerase</fullName>
    </alternativeName>
</protein>
<keyword evidence="4 5" id="KW-0413">Isomerase</keyword>
<evidence type="ECO:0000256" key="2">
    <source>
        <dbReference type="ARBA" id="ARBA00005642"/>
    </source>
</evidence>
<dbReference type="InterPro" id="IPR032819">
    <property type="entry name" value="TruB_C"/>
</dbReference>
<dbReference type="GO" id="GO:0003723">
    <property type="term" value="F:RNA binding"/>
    <property type="evidence" value="ECO:0007669"/>
    <property type="project" value="InterPro"/>
</dbReference>
<dbReference type="RefSeq" id="WP_188952384.1">
    <property type="nucleotide sequence ID" value="NZ_BMIB01000002.1"/>
</dbReference>
<dbReference type="CDD" id="cd02573">
    <property type="entry name" value="PseudoU_synth_EcTruB"/>
    <property type="match status" value="1"/>
</dbReference>
<dbReference type="PANTHER" id="PTHR13767:SF2">
    <property type="entry name" value="PSEUDOURIDYLATE SYNTHASE TRUB1"/>
    <property type="match status" value="1"/>
</dbReference>
<comment type="similarity">
    <text evidence="2 5">Belongs to the pseudouridine synthase TruB family. Type 1 subfamily.</text>
</comment>
<dbReference type="EC" id="5.4.99.25" evidence="5"/>
<evidence type="ECO:0000256" key="3">
    <source>
        <dbReference type="ARBA" id="ARBA00022694"/>
    </source>
</evidence>
<sequence length="245" mass="26907">MKQKPVHEAMKPYLEGQVILVDKPLQWTSFDAVKKIRNLTGVMKVGHAGTLDPLASGMLIICTGKFTKKINEYMGMEKEYTGTFTLGATTPTYDLESEPENFKDISGLTTQQLHDATRPFTGSIMQMPPAHSAIKKDGKPVYLAARKGIEVQLDPRPIVIHSFEITRIELPVVHFKVVCGTGTYIRSLAHDYGKELGVGAYMSSLCRTRIGAFSLTEAQSLEQVMDHLKQLKAAPAAASEGQPDA</sequence>
<dbReference type="SUPFAM" id="SSF55120">
    <property type="entry name" value="Pseudouridine synthase"/>
    <property type="match status" value="1"/>
</dbReference>
<dbReference type="PANTHER" id="PTHR13767">
    <property type="entry name" value="TRNA-PSEUDOURIDINE SYNTHASE"/>
    <property type="match status" value="1"/>
</dbReference>
<evidence type="ECO:0000256" key="5">
    <source>
        <dbReference type="HAMAP-Rule" id="MF_01080"/>
    </source>
</evidence>
<dbReference type="AlphaFoldDB" id="A0A917MY11"/>
<feature type="active site" description="Nucleophile" evidence="5">
    <location>
        <position position="52"/>
    </location>
</feature>
<dbReference type="GO" id="GO:1990481">
    <property type="term" value="P:mRNA pseudouridine synthesis"/>
    <property type="evidence" value="ECO:0007669"/>
    <property type="project" value="TreeGrafter"/>
</dbReference>
<reference evidence="8" key="2">
    <citation type="submission" date="2020-09" db="EMBL/GenBank/DDBJ databases">
        <authorList>
            <person name="Sun Q."/>
            <person name="Zhou Y."/>
        </authorList>
    </citation>
    <scope>NUCLEOTIDE SEQUENCE</scope>
    <source>
        <strain evidence="8">CGMCC 1.15290</strain>
    </source>
</reference>
<keyword evidence="9" id="KW-1185">Reference proteome</keyword>
<evidence type="ECO:0000256" key="4">
    <source>
        <dbReference type="ARBA" id="ARBA00023235"/>
    </source>
</evidence>
<dbReference type="HAMAP" id="MF_01080">
    <property type="entry name" value="TruB_bact"/>
    <property type="match status" value="1"/>
</dbReference>
<dbReference type="EMBL" id="BMIB01000002">
    <property type="protein sequence ID" value="GGH68119.1"/>
    <property type="molecule type" value="Genomic_DNA"/>
</dbReference>
<keyword evidence="3 5" id="KW-0819">tRNA processing</keyword>
<dbReference type="Gene3D" id="3.30.2350.10">
    <property type="entry name" value="Pseudouridine synthase"/>
    <property type="match status" value="1"/>
</dbReference>
<dbReference type="Pfam" id="PF01509">
    <property type="entry name" value="TruB_N"/>
    <property type="match status" value="1"/>
</dbReference>
<proteinExistence type="inferred from homology"/>
<evidence type="ECO:0000259" key="6">
    <source>
        <dbReference type="Pfam" id="PF01509"/>
    </source>
</evidence>
<dbReference type="NCBIfam" id="TIGR00431">
    <property type="entry name" value="TruB"/>
    <property type="match status" value="1"/>
</dbReference>
<gene>
    <name evidence="5 8" type="primary">truB</name>
    <name evidence="8" type="ORF">GCM10011379_24080</name>
</gene>
<dbReference type="GO" id="GO:0160148">
    <property type="term" value="F:tRNA pseudouridine(55) synthase activity"/>
    <property type="evidence" value="ECO:0007669"/>
    <property type="project" value="UniProtKB-EC"/>
</dbReference>
<organism evidence="8 9">
    <name type="scientific">Filimonas zeae</name>
    <dbReference type="NCBI Taxonomy" id="1737353"/>
    <lineage>
        <taxon>Bacteria</taxon>
        <taxon>Pseudomonadati</taxon>
        <taxon>Bacteroidota</taxon>
        <taxon>Chitinophagia</taxon>
        <taxon>Chitinophagales</taxon>
        <taxon>Chitinophagaceae</taxon>
        <taxon>Filimonas</taxon>
    </lineage>
</organism>
<comment type="function">
    <text evidence="5">Responsible for synthesis of pseudouridine from uracil-55 in the psi GC loop of transfer RNAs.</text>
</comment>
<evidence type="ECO:0000313" key="8">
    <source>
        <dbReference type="EMBL" id="GGH68119.1"/>
    </source>
</evidence>